<evidence type="ECO:0000256" key="5">
    <source>
        <dbReference type="ARBA" id="ARBA00010122"/>
    </source>
</evidence>
<keyword evidence="21" id="KW-1185">Reference proteome</keyword>
<dbReference type="GO" id="GO:0004072">
    <property type="term" value="F:aspartate kinase activity"/>
    <property type="evidence" value="ECO:0007669"/>
    <property type="project" value="UniProtKB-EC"/>
</dbReference>
<evidence type="ECO:0000256" key="17">
    <source>
        <dbReference type="RuleBase" id="RU003448"/>
    </source>
</evidence>
<dbReference type="InterPro" id="IPR001048">
    <property type="entry name" value="Asp/Glu/Uridylate_kinase"/>
</dbReference>
<dbReference type="InterPro" id="IPR002912">
    <property type="entry name" value="ACT_dom"/>
</dbReference>
<dbReference type="GO" id="GO:0009090">
    <property type="term" value="P:homoserine biosynthetic process"/>
    <property type="evidence" value="ECO:0007669"/>
    <property type="project" value="TreeGrafter"/>
</dbReference>
<dbReference type="PROSITE" id="PS00324">
    <property type="entry name" value="ASPARTOKINASE"/>
    <property type="match status" value="1"/>
</dbReference>
<keyword evidence="7 17" id="KW-0808">Transferase</keyword>
<evidence type="ECO:0000256" key="11">
    <source>
        <dbReference type="ARBA" id="ARBA00022840"/>
    </source>
</evidence>
<dbReference type="CDD" id="cd04923">
    <property type="entry name" value="ACT_AK-LysC-DapG-like_2"/>
    <property type="match status" value="1"/>
</dbReference>
<dbReference type="Gene3D" id="3.30.2130.10">
    <property type="entry name" value="VC0802-like"/>
    <property type="match status" value="1"/>
</dbReference>
<dbReference type="KEGG" id="cheb:HH215_03180"/>
<feature type="binding site" evidence="16">
    <location>
        <position position="47"/>
    </location>
    <ligand>
        <name>substrate</name>
    </ligand>
</feature>
<keyword evidence="12" id="KW-0220">Diaminopimelate biosynthesis</keyword>
<evidence type="ECO:0000256" key="18">
    <source>
        <dbReference type="RuleBase" id="RU004249"/>
    </source>
</evidence>
<dbReference type="AlphaFoldDB" id="A0A7Z2ZJW1"/>
<feature type="binding site" evidence="16">
    <location>
        <position position="179"/>
    </location>
    <ligand>
        <name>ATP</name>
        <dbReference type="ChEBI" id="CHEBI:30616"/>
    </ligand>
</feature>
<dbReference type="CDD" id="cd04913">
    <property type="entry name" value="ACT_AKii-LysC-BS-like_1"/>
    <property type="match status" value="1"/>
</dbReference>
<keyword evidence="13" id="KW-0457">Lysine biosynthesis</keyword>
<dbReference type="Pfam" id="PF01842">
    <property type="entry name" value="ACT"/>
    <property type="match status" value="1"/>
</dbReference>
<keyword evidence="9 16" id="KW-0547">Nucleotide-binding</keyword>
<evidence type="ECO:0000256" key="14">
    <source>
        <dbReference type="ARBA" id="ARBA00047872"/>
    </source>
</evidence>
<protein>
    <recommendedName>
        <fullName evidence="17">Aspartokinase</fullName>
        <ecNumber evidence="17">2.7.2.4</ecNumber>
    </recommendedName>
</protein>
<dbReference type="GO" id="GO:0005829">
    <property type="term" value="C:cytosol"/>
    <property type="evidence" value="ECO:0007669"/>
    <property type="project" value="TreeGrafter"/>
</dbReference>
<organism evidence="20 21">
    <name type="scientific">Cohnella herbarum</name>
    <dbReference type="NCBI Taxonomy" id="2728023"/>
    <lineage>
        <taxon>Bacteria</taxon>
        <taxon>Bacillati</taxon>
        <taxon>Bacillota</taxon>
        <taxon>Bacilli</taxon>
        <taxon>Bacillales</taxon>
        <taxon>Paenibacillaceae</taxon>
        <taxon>Cohnella</taxon>
    </lineage>
</organism>
<proteinExistence type="inferred from homology"/>
<dbReference type="InterPro" id="IPR001341">
    <property type="entry name" value="Asp_kinase"/>
</dbReference>
<comment type="similarity">
    <text evidence="5 17">Belongs to the aspartokinase family.</text>
</comment>
<evidence type="ECO:0000259" key="19">
    <source>
        <dbReference type="PROSITE" id="PS51671"/>
    </source>
</evidence>
<dbReference type="InterPro" id="IPR045865">
    <property type="entry name" value="ACT-like_dom_sf"/>
</dbReference>
<comment type="subunit">
    <text evidence="15">Tetramer consisting of 2 isoforms Alpha (catalytic and regulation) and of a homodimer of 2 isoforms Beta (regulation).</text>
</comment>
<dbReference type="PROSITE" id="PS51671">
    <property type="entry name" value="ACT"/>
    <property type="match status" value="1"/>
</dbReference>
<dbReference type="CDD" id="cd04261">
    <property type="entry name" value="AAK_AKii-LysC-BS"/>
    <property type="match status" value="1"/>
</dbReference>
<evidence type="ECO:0000256" key="3">
    <source>
        <dbReference type="ARBA" id="ARBA00004986"/>
    </source>
</evidence>
<feature type="binding site" evidence="16">
    <location>
        <begin position="7"/>
        <end position="10"/>
    </location>
    <ligand>
        <name>ATP</name>
        <dbReference type="ChEBI" id="CHEBI:30616"/>
    </ligand>
</feature>
<evidence type="ECO:0000256" key="4">
    <source>
        <dbReference type="ARBA" id="ARBA00005139"/>
    </source>
</evidence>
<evidence type="ECO:0000256" key="16">
    <source>
        <dbReference type="PIRSR" id="PIRSR000726-1"/>
    </source>
</evidence>
<dbReference type="GO" id="GO:0009089">
    <property type="term" value="P:lysine biosynthetic process via diaminopimelate"/>
    <property type="evidence" value="ECO:0007669"/>
    <property type="project" value="UniProtKB-UniPathway"/>
</dbReference>
<evidence type="ECO:0000256" key="13">
    <source>
        <dbReference type="ARBA" id="ARBA00023154"/>
    </source>
</evidence>
<dbReference type="GO" id="GO:0005524">
    <property type="term" value="F:ATP binding"/>
    <property type="evidence" value="ECO:0007669"/>
    <property type="project" value="UniProtKB-KW"/>
</dbReference>
<evidence type="ECO:0000256" key="10">
    <source>
        <dbReference type="ARBA" id="ARBA00022777"/>
    </source>
</evidence>
<evidence type="ECO:0000256" key="1">
    <source>
        <dbReference type="ARBA" id="ARBA00003121"/>
    </source>
</evidence>
<dbReference type="UniPathway" id="UPA00050">
    <property type="reaction ID" value="UER00461"/>
</dbReference>
<keyword evidence="8" id="KW-0677">Repeat</keyword>
<dbReference type="PANTHER" id="PTHR21499">
    <property type="entry name" value="ASPARTATE KINASE"/>
    <property type="match status" value="1"/>
</dbReference>
<gene>
    <name evidence="20" type="ORF">HH215_03180</name>
</gene>
<dbReference type="NCBIfam" id="TIGR00657">
    <property type="entry name" value="asp_kinases"/>
    <property type="match status" value="1"/>
</dbReference>
<feature type="binding site" evidence="16">
    <location>
        <begin position="173"/>
        <end position="174"/>
    </location>
    <ligand>
        <name>ATP</name>
        <dbReference type="ChEBI" id="CHEBI:30616"/>
    </ligand>
</feature>
<evidence type="ECO:0000256" key="6">
    <source>
        <dbReference type="ARBA" id="ARBA00022605"/>
    </source>
</evidence>
<evidence type="ECO:0000256" key="7">
    <source>
        <dbReference type="ARBA" id="ARBA00022679"/>
    </source>
</evidence>
<evidence type="ECO:0000256" key="9">
    <source>
        <dbReference type="ARBA" id="ARBA00022741"/>
    </source>
</evidence>
<dbReference type="PANTHER" id="PTHR21499:SF68">
    <property type="entry name" value="ASPARTOKINASE 2"/>
    <property type="match status" value="1"/>
</dbReference>
<dbReference type="SUPFAM" id="SSF53633">
    <property type="entry name" value="Carbamate kinase-like"/>
    <property type="match status" value="1"/>
</dbReference>
<evidence type="ECO:0000256" key="15">
    <source>
        <dbReference type="ARBA" id="ARBA00063835"/>
    </source>
</evidence>
<accession>A0A7Z2ZJW1</accession>
<name>A0A7Z2ZJW1_9BACL</name>
<dbReference type="Gene3D" id="3.40.1160.10">
    <property type="entry name" value="Acetylglutamate kinase-like"/>
    <property type="match status" value="1"/>
</dbReference>
<dbReference type="NCBIfam" id="NF005155">
    <property type="entry name" value="PRK06635.1-4"/>
    <property type="match status" value="1"/>
</dbReference>
<feature type="binding site" evidence="16">
    <location>
        <position position="184"/>
    </location>
    <ligand>
        <name>ATP</name>
        <dbReference type="ChEBI" id="CHEBI:30616"/>
    </ligand>
</feature>
<dbReference type="NCBIfam" id="TIGR00656">
    <property type="entry name" value="asp_kin_monofn"/>
    <property type="match status" value="1"/>
</dbReference>
<dbReference type="EC" id="2.7.2.4" evidence="17"/>
<evidence type="ECO:0000256" key="2">
    <source>
        <dbReference type="ARBA" id="ARBA00004766"/>
    </source>
</evidence>
<dbReference type="NCBIfam" id="NF005154">
    <property type="entry name" value="PRK06635.1-2"/>
    <property type="match status" value="1"/>
</dbReference>
<dbReference type="RefSeq" id="WP_169278583.1">
    <property type="nucleotide sequence ID" value="NZ_CP051680.1"/>
</dbReference>
<dbReference type="GO" id="GO:0019877">
    <property type="term" value="P:diaminopimelate biosynthetic process"/>
    <property type="evidence" value="ECO:0007669"/>
    <property type="project" value="UniProtKB-KW"/>
</dbReference>
<dbReference type="Pfam" id="PF22468">
    <property type="entry name" value="ACT_9"/>
    <property type="match status" value="1"/>
</dbReference>
<dbReference type="InterPro" id="IPR041740">
    <property type="entry name" value="AKii-LysC-BS"/>
</dbReference>
<dbReference type="SUPFAM" id="SSF55021">
    <property type="entry name" value="ACT-like"/>
    <property type="match status" value="2"/>
</dbReference>
<keyword evidence="6 18" id="KW-0028">Amino-acid biosynthesis</keyword>
<evidence type="ECO:0000313" key="21">
    <source>
        <dbReference type="Proteomes" id="UP000502248"/>
    </source>
</evidence>
<comment type="catalytic activity">
    <reaction evidence="14 17">
        <text>L-aspartate + ATP = 4-phospho-L-aspartate + ADP</text>
        <dbReference type="Rhea" id="RHEA:23776"/>
        <dbReference type="ChEBI" id="CHEBI:29991"/>
        <dbReference type="ChEBI" id="CHEBI:30616"/>
        <dbReference type="ChEBI" id="CHEBI:57535"/>
        <dbReference type="ChEBI" id="CHEBI:456216"/>
        <dbReference type="EC" id="2.7.2.4"/>
    </reaction>
</comment>
<dbReference type="FunFam" id="3.40.1160.10:FF:000002">
    <property type="entry name" value="Aspartokinase"/>
    <property type="match status" value="1"/>
</dbReference>
<comment type="pathway">
    <text evidence="4 18">Amino-acid biosynthesis; L-threonine biosynthesis; L-threonine from L-aspartate: step 1/5.</text>
</comment>
<feature type="domain" description="ACT" evidence="19">
    <location>
        <begin position="264"/>
        <end position="347"/>
    </location>
</feature>
<evidence type="ECO:0000313" key="20">
    <source>
        <dbReference type="EMBL" id="QJD82283.1"/>
    </source>
</evidence>
<comment type="pathway">
    <text evidence="2 18">Amino-acid biosynthesis; L-lysine biosynthesis via DAP pathway; (S)-tetrahydrodipicolinate from L-aspartate: step 1/4.</text>
</comment>
<keyword evidence="11 16" id="KW-0067">ATP-binding</keyword>
<dbReference type="InterPro" id="IPR018042">
    <property type="entry name" value="Aspartate_kinase_CS"/>
</dbReference>
<dbReference type="UniPathway" id="UPA00034">
    <property type="reaction ID" value="UER00015"/>
</dbReference>
<keyword evidence="10 17" id="KW-0418">Kinase</keyword>
<dbReference type="GO" id="GO:0009088">
    <property type="term" value="P:threonine biosynthetic process"/>
    <property type="evidence" value="ECO:0007669"/>
    <property type="project" value="UniProtKB-UniPathway"/>
</dbReference>
<evidence type="ECO:0000256" key="8">
    <source>
        <dbReference type="ARBA" id="ARBA00022737"/>
    </source>
</evidence>
<dbReference type="InterPro" id="IPR054352">
    <property type="entry name" value="ACT_Aspartokinase"/>
</dbReference>
<dbReference type="Proteomes" id="UP000502248">
    <property type="component" value="Chromosome"/>
</dbReference>
<dbReference type="UniPathway" id="UPA00051">
    <property type="reaction ID" value="UER00462"/>
</dbReference>
<feature type="binding site" evidence="16">
    <location>
        <position position="74"/>
    </location>
    <ligand>
        <name>substrate</name>
    </ligand>
</feature>
<sequence length="417" mass="44319">MSLIVMKFGGSSVGTTERMGRVAQRIIDKKLQGDRVVVVVSAMGDTTDDLIDKANEINANPPAREMDMLLTTGEQISVALLSMAIHNLGHEAKSYTGWQAGIVTEDIHAKARINDISPERIFASLDQGNIVIVAGFQGMTGAGEITTLGRGGSDTTAVALAAAIKADVCEIYTDVDGIYTTDPRVVKCARKLNEISYDEMLELAHLGAAVLHPRAVEYAKHNKVNLVVRSSFTNNEGTLVREDAEMEQGIVVRGIASDKNVARISVLGVEDLPGVLAKMFGALANHGIDVDIIVQSGVQDGKADFSFTVSLADRQRALDVLASIKSDVPYRDATYEEGLVKVSIVGAGMVSNPGVAAKMFEAISSVGVSIKMVSTSEIKVSCVISAEPVQDVVRALHTAYGLDTADTAYVGGPQDRR</sequence>
<comment type="function">
    <text evidence="1">Catalyzes the phosphorylation of the beta-carboxyl group of aspartic acid with ATP to yield 4-phospho-L-aspartate, which is involved in the branched biosynthetic pathway leading to the biosynthesis of amino acids threonine, isoleucine and methionine.</text>
</comment>
<dbReference type="Pfam" id="PF00696">
    <property type="entry name" value="AA_kinase"/>
    <property type="match status" value="1"/>
</dbReference>
<comment type="pathway">
    <text evidence="3 18">Amino-acid biosynthesis; L-methionine biosynthesis via de novo pathway; L-homoserine from L-aspartate: step 1/3.</text>
</comment>
<dbReference type="InterPro" id="IPR036393">
    <property type="entry name" value="AceGlu_kinase-like_sf"/>
</dbReference>
<evidence type="ECO:0000256" key="12">
    <source>
        <dbReference type="ARBA" id="ARBA00022915"/>
    </source>
</evidence>
<dbReference type="PIRSF" id="PIRSF000726">
    <property type="entry name" value="Asp_kin"/>
    <property type="match status" value="1"/>
</dbReference>
<dbReference type="EMBL" id="CP051680">
    <property type="protein sequence ID" value="QJD82283.1"/>
    <property type="molecule type" value="Genomic_DNA"/>
</dbReference>
<reference evidence="20 21" key="1">
    <citation type="submission" date="2020-04" db="EMBL/GenBank/DDBJ databases">
        <title>Genome sequencing of novel species.</title>
        <authorList>
            <person name="Heo J."/>
            <person name="Kim S.-J."/>
            <person name="Kim J.-S."/>
            <person name="Hong S.-B."/>
            <person name="Kwon S.-W."/>
        </authorList>
    </citation>
    <scope>NUCLEOTIDE SEQUENCE [LARGE SCALE GENOMIC DNA]</scope>
    <source>
        <strain evidence="20 21">MFER-1</strain>
    </source>
</reference>
<dbReference type="FunFam" id="3.30.2130.10:FF:000001">
    <property type="entry name" value="Bifunctional aspartokinase/homoserine dehydrogenase"/>
    <property type="match status" value="1"/>
</dbReference>
<dbReference type="InterPro" id="IPR005260">
    <property type="entry name" value="Asp_kin_monofn"/>
</dbReference>